<comment type="caution">
    <text evidence="4">The sequence shown here is derived from an EMBL/GenBank/DDBJ whole genome shotgun (WGS) entry which is preliminary data.</text>
</comment>
<dbReference type="InterPro" id="IPR027417">
    <property type="entry name" value="P-loop_NTPase"/>
</dbReference>
<protein>
    <submittedName>
        <fullName evidence="4">ABC transporter ATP-binding protein YhcG</fullName>
    </submittedName>
</protein>
<reference evidence="5" key="1">
    <citation type="journal article" date="2019" name="Int. J. Syst. Evol. Microbiol.">
        <title>The Global Catalogue of Microorganisms (GCM) 10K type strain sequencing project: providing services to taxonomists for standard genome sequencing and annotation.</title>
        <authorList>
            <consortium name="The Broad Institute Genomics Platform"/>
            <consortium name="The Broad Institute Genome Sequencing Center for Infectious Disease"/>
            <person name="Wu L."/>
            <person name="Ma J."/>
        </authorList>
    </citation>
    <scope>NUCLEOTIDE SEQUENCE [LARGE SCALE GENOMIC DNA]</scope>
    <source>
        <strain evidence="5">CCM 7282</strain>
    </source>
</reference>
<dbReference type="RefSeq" id="WP_062440683.1">
    <property type="nucleotide sequence ID" value="NZ_BMCJ01000002.1"/>
</dbReference>
<evidence type="ECO:0000256" key="2">
    <source>
        <dbReference type="ARBA" id="ARBA00022840"/>
    </source>
</evidence>
<evidence type="ECO:0000259" key="3">
    <source>
        <dbReference type="PROSITE" id="PS50893"/>
    </source>
</evidence>
<dbReference type="Proteomes" id="UP000619534">
    <property type="component" value="Unassembled WGS sequence"/>
</dbReference>
<dbReference type="InterPro" id="IPR003593">
    <property type="entry name" value="AAA+_ATPase"/>
</dbReference>
<dbReference type="PANTHER" id="PTHR43158:SF1">
    <property type="entry name" value="ABC TRANSPORTER, ATP-BINDING PROTEIN"/>
    <property type="match status" value="1"/>
</dbReference>
<keyword evidence="2 4" id="KW-0067">ATP-binding</keyword>
<dbReference type="PANTHER" id="PTHR43158">
    <property type="entry name" value="SKFA PEPTIDE EXPORT ATP-BINDING PROTEIN SKFE"/>
    <property type="match status" value="1"/>
</dbReference>
<evidence type="ECO:0000313" key="4">
    <source>
        <dbReference type="EMBL" id="GGC80974.1"/>
    </source>
</evidence>
<dbReference type="Pfam" id="PF00005">
    <property type="entry name" value="ABC_tran"/>
    <property type="match status" value="1"/>
</dbReference>
<dbReference type="CDD" id="cd03230">
    <property type="entry name" value="ABC_DR_subfamily_A"/>
    <property type="match status" value="1"/>
</dbReference>
<dbReference type="SUPFAM" id="SSF52540">
    <property type="entry name" value="P-loop containing nucleoside triphosphate hydrolases"/>
    <property type="match status" value="1"/>
</dbReference>
<keyword evidence="1" id="KW-0547">Nucleotide-binding</keyword>
<keyword evidence="5" id="KW-1185">Reference proteome</keyword>
<dbReference type="EMBL" id="BMCJ01000002">
    <property type="protein sequence ID" value="GGC80974.1"/>
    <property type="molecule type" value="Genomic_DNA"/>
</dbReference>
<evidence type="ECO:0000256" key="1">
    <source>
        <dbReference type="ARBA" id="ARBA00022741"/>
    </source>
</evidence>
<name>A0ABQ1NMN0_9BACI</name>
<sequence length="234" mass="26542">MITLNNVSKKFLWKKAVHNMDVHFSKGKIIGVIGENGSGKSTMFKLIAGLLKPTNGEVLVGEKLADRKVSATVAYMSDIDQFYPFFNAAQLIDYYESQFSDFDRQKAMDILSFMKVDGDEKIKHLSKGNRGRVKMAVTLARNAPYILLDEPFSGLDPMVRSSIVQGVIQYLDLDRQTLIITTHEINEIEPLLDEVVVLKEGTVLAQGNIDEIRRNHQMNLVDWMKRLYEGEKLT</sequence>
<feature type="domain" description="ABC transporter" evidence="3">
    <location>
        <begin position="2"/>
        <end position="225"/>
    </location>
</feature>
<dbReference type="PROSITE" id="PS50893">
    <property type="entry name" value="ABC_TRANSPORTER_2"/>
    <property type="match status" value="1"/>
</dbReference>
<gene>
    <name evidence="4" type="primary">yhcG</name>
    <name evidence="4" type="ORF">GCM10007216_09380</name>
</gene>
<dbReference type="GO" id="GO:0005524">
    <property type="term" value="F:ATP binding"/>
    <property type="evidence" value="ECO:0007669"/>
    <property type="project" value="UniProtKB-KW"/>
</dbReference>
<dbReference type="Gene3D" id="3.40.50.300">
    <property type="entry name" value="P-loop containing nucleotide triphosphate hydrolases"/>
    <property type="match status" value="1"/>
</dbReference>
<evidence type="ECO:0000313" key="5">
    <source>
        <dbReference type="Proteomes" id="UP000619534"/>
    </source>
</evidence>
<dbReference type="InterPro" id="IPR003439">
    <property type="entry name" value="ABC_transporter-like_ATP-bd"/>
</dbReference>
<dbReference type="SMART" id="SM00382">
    <property type="entry name" value="AAA"/>
    <property type="match status" value="1"/>
</dbReference>
<proteinExistence type="predicted"/>
<accession>A0ABQ1NMN0</accession>
<organism evidence="4 5">
    <name type="scientific">Thalassobacillus devorans</name>
    <dbReference type="NCBI Taxonomy" id="279813"/>
    <lineage>
        <taxon>Bacteria</taxon>
        <taxon>Bacillati</taxon>
        <taxon>Bacillota</taxon>
        <taxon>Bacilli</taxon>
        <taxon>Bacillales</taxon>
        <taxon>Bacillaceae</taxon>
        <taxon>Thalassobacillus</taxon>
    </lineage>
</organism>